<feature type="compositionally biased region" description="Acidic residues" evidence="2">
    <location>
        <begin position="413"/>
        <end position="424"/>
    </location>
</feature>
<accession>A0ABM1Z9I3</accession>
<feature type="coiled-coil region" evidence="1">
    <location>
        <begin position="274"/>
        <end position="325"/>
    </location>
</feature>
<proteinExistence type="predicted"/>
<feature type="compositionally biased region" description="Basic and acidic residues" evidence="2">
    <location>
        <begin position="376"/>
        <end position="387"/>
    </location>
</feature>
<keyword evidence="4" id="KW-1185">Reference proteome</keyword>
<sequence>MAAASSGDPGGSVKRRLPEFMDPTNQFGELTFLQMTGKDGAQLPINPYIIGKSVEACAGGEIEDARTEANGTKYTLHVRNPTQVAKLLKLTKLIDGTEVEVVPHPKLNISRCILSSSELIRMEEKDILAEMSSEKVIRVQRITKNEGGKKVNTPALILTFCTTTYPETMKVGLRRLPTRPYFPNPMLCYGCFSYGHTRIRCPGPQRCVNCSNNFHGDECSEASLCWNCKGDHRPTSRQCPVYKKEVDVIKIKVRENISFPEARKRAELQTGGSYAQVAAQQNALEKKLLDLEAAMVKKDQEIARLQEESKRKDEKNEQMMSFINQVKQQNVHQHQHRSNEQSASQEKPRHREQKIATIATTGSITRSRNNSPAIQETKRGRLPKSDSNKPVTSPNTSPPPKTKKATTGTFDLTEMDYSEEEPEVSETTSKQRFR</sequence>
<dbReference type="Proteomes" id="UP000069940">
    <property type="component" value="Unassembled WGS sequence"/>
</dbReference>
<organism evidence="3 4">
    <name type="scientific">Aedes albopictus</name>
    <name type="common">Asian tiger mosquito</name>
    <name type="synonym">Stegomyia albopicta</name>
    <dbReference type="NCBI Taxonomy" id="7160"/>
    <lineage>
        <taxon>Eukaryota</taxon>
        <taxon>Metazoa</taxon>
        <taxon>Ecdysozoa</taxon>
        <taxon>Arthropoda</taxon>
        <taxon>Hexapoda</taxon>
        <taxon>Insecta</taxon>
        <taxon>Pterygota</taxon>
        <taxon>Neoptera</taxon>
        <taxon>Endopterygota</taxon>
        <taxon>Diptera</taxon>
        <taxon>Nematocera</taxon>
        <taxon>Culicoidea</taxon>
        <taxon>Culicidae</taxon>
        <taxon>Culicinae</taxon>
        <taxon>Aedini</taxon>
        <taxon>Aedes</taxon>
        <taxon>Stegomyia</taxon>
    </lineage>
</organism>
<feature type="region of interest" description="Disordered" evidence="2">
    <location>
        <begin position="327"/>
        <end position="434"/>
    </location>
</feature>
<evidence type="ECO:0000313" key="4">
    <source>
        <dbReference type="Proteomes" id="UP000069940"/>
    </source>
</evidence>
<evidence type="ECO:0008006" key="5">
    <source>
        <dbReference type="Google" id="ProtNLM"/>
    </source>
</evidence>
<reference evidence="3" key="2">
    <citation type="submission" date="2025-05" db="UniProtKB">
        <authorList>
            <consortium name="EnsemblMetazoa"/>
        </authorList>
    </citation>
    <scope>IDENTIFICATION</scope>
    <source>
        <strain evidence="3">Foshan</strain>
    </source>
</reference>
<keyword evidence="1" id="KW-0175">Coiled coil</keyword>
<feature type="compositionally biased region" description="Polar residues" evidence="2">
    <location>
        <begin position="358"/>
        <end position="374"/>
    </location>
</feature>
<evidence type="ECO:0000256" key="1">
    <source>
        <dbReference type="SAM" id="Coils"/>
    </source>
</evidence>
<dbReference type="EnsemblMetazoa" id="AALFPA23_016340.R23836">
    <property type="protein sequence ID" value="AALFPA23_016340.P23836"/>
    <property type="gene ID" value="AALFPA23_016340"/>
</dbReference>
<evidence type="ECO:0000313" key="3">
    <source>
        <dbReference type="EnsemblMetazoa" id="AALFPA23_016340.P23836"/>
    </source>
</evidence>
<dbReference type="GeneID" id="115254284"/>
<name>A0ABM1Z9I3_AEDAL</name>
<protein>
    <recommendedName>
        <fullName evidence="5">CCHC-type domain-containing protein</fullName>
    </recommendedName>
</protein>
<evidence type="ECO:0000256" key="2">
    <source>
        <dbReference type="SAM" id="MobiDB-lite"/>
    </source>
</evidence>
<reference evidence="4" key="1">
    <citation type="journal article" date="2015" name="Proc. Natl. Acad. Sci. U.S.A.">
        <title>Genome sequence of the Asian Tiger mosquito, Aedes albopictus, reveals insights into its biology, genetics, and evolution.</title>
        <authorList>
            <person name="Chen X.G."/>
            <person name="Jiang X."/>
            <person name="Gu J."/>
            <person name="Xu M."/>
            <person name="Wu Y."/>
            <person name="Deng Y."/>
            <person name="Zhang C."/>
            <person name="Bonizzoni M."/>
            <person name="Dermauw W."/>
            <person name="Vontas J."/>
            <person name="Armbruster P."/>
            <person name="Huang X."/>
            <person name="Yang Y."/>
            <person name="Zhang H."/>
            <person name="He W."/>
            <person name="Peng H."/>
            <person name="Liu Y."/>
            <person name="Wu K."/>
            <person name="Chen J."/>
            <person name="Lirakis M."/>
            <person name="Topalis P."/>
            <person name="Van Leeuwen T."/>
            <person name="Hall A.B."/>
            <person name="Jiang X."/>
            <person name="Thorpe C."/>
            <person name="Mueller R.L."/>
            <person name="Sun C."/>
            <person name="Waterhouse R.M."/>
            <person name="Yan G."/>
            <person name="Tu Z.J."/>
            <person name="Fang X."/>
            <person name="James A.A."/>
        </authorList>
    </citation>
    <scope>NUCLEOTIDE SEQUENCE [LARGE SCALE GENOMIC DNA]</scope>
    <source>
        <strain evidence="4">Foshan</strain>
    </source>
</reference>
<dbReference type="RefSeq" id="XP_029707544.1">
    <property type="nucleotide sequence ID" value="XM_029851684.1"/>
</dbReference>